<dbReference type="InterPro" id="IPR030458">
    <property type="entry name" value="Glyco_hydro_31_AS"/>
</dbReference>
<sequence>MWLSSLLVLVASSTVLAIPAPTITRRQNSSSDLGSCPGYAASNVVKTDSSLTADLTLAGSACNVYSDDLQDLKLLVEYQSDQRLHVKVYDAGLNVFQVQESIIPRPKSGGSSSSAALQFDLVEKPFSFTVKRKENGEVLFDTSAAQLVFETQYVRLRTKLPDNPNLYGLGEHSDSFRLTTQNYQRVLWNTESPNLPKNTNLYGTHPVYFDHRGDKGTHGVFLLNSNGMNVNINNTAEDGQYLEYNTVGGIIDLYFLAGKQPADVSSQYAEVVGHSAMFPYWTFGFHQCKYGYWDVNMVAEVVGNYSTAGIPLEVMWTDIDYMDLRQDFTEDPERFDLHKMRELVDTLHSRDQRYVLILDPGIHYITNYTTYTSGHEQGVFLKAADGSDWLGSQWAGVVAWPDWFAQNTQQWWSDQFSTFYNADTGIDIDGIWVDMNEASNFCDSTTCNPYNKGGAPIPTHPPRPNTGRPIPGFPADFQPSGTRDVEARRAEPLYPRQSGTGSSKGLPNREWFFPKYHINSHNGDLPDFTIFTNLSNADGTMQYDTHNFYGHMMAHTTQATMLTRRPELRPFVLTRSTFAGSGRKVTHWFGDNASDWEHYRVSIRQMLAFVSMHQMPMVGSDVCGFNGDADEFMCARWALLGAFQPFYRNHAELSSRQQEFYQWPRVAEAGKKAIDTRYKLMDYAYTALYYQTTDGTPMINPVFFLYPNDENTFGIQEQWFYGDALLVSPVTTDYSDTVTIYFPEDTFYDYWTYEKVVGQGQNVTRSGVQYNEIPVHIRGGTIIPQRANSANTTKLLRQQDFVILVAPGSDGNAKGRLYLDDGESIEQPAISEIAFAWDGKTFSCTGSFAYGGAQGESITVDKVIFLGLGSSGAGGNGTQTGNGTQAGTVEKQGPWKLDGEFSFTL</sequence>
<evidence type="ECO:0000256" key="2">
    <source>
        <dbReference type="ARBA" id="ARBA00007806"/>
    </source>
</evidence>
<evidence type="ECO:0000256" key="1">
    <source>
        <dbReference type="ARBA" id="ARBA00001657"/>
    </source>
</evidence>
<dbReference type="Gene3D" id="2.60.40.1760">
    <property type="entry name" value="glycosyl hydrolase (family 31)"/>
    <property type="match status" value="1"/>
</dbReference>
<feature type="domain" description="Glycosyl hydrolase family 31 C-terminal" evidence="10">
    <location>
        <begin position="695"/>
        <end position="783"/>
    </location>
</feature>
<evidence type="ECO:0000256" key="7">
    <source>
        <dbReference type="SAM" id="SignalP"/>
    </source>
</evidence>
<organism evidence="11 12">
    <name type="scientific">Lophiostoma macrostomum CBS 122681</name>
    <dbReference type="NCBI Taxonomy" id="1314788"/>
    <lineage>
        <taxon>Eukaryota</taxon>
        <taxon>Fungi</taxon>
        <taxon>Dikarya</taxon>
        <taxon>Ascomycota</taxon>
        <taxon>Pezizomycotina</taxon>
        <taxon>Dothideomycetes</taxon>
        <taxon>Pleosporomycetidae</taxon>
        <taxon>Pleosporales</taxon>
        <taxon>Lophiostomataceae</taxon>
        <taxon>Lophiostoma</taxon>
    </lineage>
</organism>
<keyword evidence="5 6" id="KW-0326">Glycosidase</keyword>
<comment type="similarity">
    <text evidence="2 6">Belongs to the glycosyl hydrolase 31 family.</text>
</comment>
<evidence type="ECO:0000256" key="3">
    <source>
        <dbReference type="ARBA" id="ARBA00012741"/>
    </source>
</evidence>
<dbReference type="CDD" id="cd06602">
    <property type="entry name" value="GH31_MGAM_SI_GAA"/>
    <property type="match status" value="1"/>
</dbReference>
<feature type="signal peptide" evidence="7">
    <location>
        <begin position="1"/>
        <end position="17"/>
    </location>
</feature>
<protein>
    <recommendedName>
        <fullName evidence="3">alpha-glucosidase</fullName>
        <ecNumber evidence="3">3.2.1.20</ecNumber>
    </recommendedName>
</protein>
<dbReference type="EMBL" id="MU004352">
    <property type="protein sequence ID" value="KAF2655249.1"/>
    <property type="molecule type" value="Genomic_DNA"/>
</dbReference>
<dbReference type="Proteomes" id="UP000799324">
    <property type="component" value="Unassembled WGS sequence"/>
</dbReference>
<dbReference type="AlphaFoldDB" id="A0A6A6T5B5"/>
<evidence type="ECO:0000259" key="10">
    <source>
        <dbReference type="Pfam" id="PF21365"/>
    </source>
</evidence>
<comment type="catalytic activity">
    <reaction evidence="1">
        <text>Hydrolysis of terminal, non-reducing (1-&gt;4)-linked alpha-D-glucose residues with release of alpha-D-glucose.</text>
        <dbReference type="EC" id="3.2.1.20"/>
    </reaction>
</comment>
<dbReference type="GO" id="GO:0030246">
    <property type="term" value="F:carbohydrate binding"/>
    <property type="evidence" value="ECO:0007669"/>
    <property type="project" value="InterPro"/>
</dbReference>
<dbReference type="Pfam" id="PF21365">
    <property type="entry name" value="Glyco_hydro_31_3rd"/>
    <property type="match status" value="1"/>
</dbReference>
<dbReference type="SUPFAM" id="SSF51445">
    <property type="entry name" value="(Trans)glycosidases"/>
    <property type="match status" value="1"/>
</dbReference>
<dbReference type="CDD" id="cd14752">
    <property type="entry name" value="GH31_N"/>
    <property type="match status" value="1"/>
</dbReference>
<reference evidence="11" key="1">
    <citation type="journal article" date="2020" name="Stud. Mycol.">
        <title>101 Dothideomycetes genomes: a test case for predicting lifestyles and emergence of pathogens.</title>
        <authorList>
            <person name="Haridas S."/>
            <person name="Albert R."/>
            <person name="Binder M."/>
            <person name="Bloem J."/>
            <person name="Labutti K."/>
            <person name="Salamov A."/>
            <person name="Andreopoulos B."/>
            <person name="Baker S."/>
            <person name="Barry K."/>
            <person name="Bills G."/>
            <person name="Bluhm B."/>
            <person name="Cannon C."/>
            <person name="Castanera R."/>
            <person name="Culley D."/>
            <person name="Daum C."/>
            <person name="Ezra D."/>
            <person name="Gonzalez J."/>
            <person name="Henrissat B."/>
            <person name="Kuo A."/>
            <person name="Liang C."/>
            <person name="Lipzen A."/>
            <person name="Lutzoni F."/>
            <person name="Magnuson J."/>
            <person name="Mondo S."/>
            <person name="Nolan M."/>
            <person name="Ohm R."/>
            <person name="Pangilinan J."/>
            <person name="Park H.-J."/>
            <person name="Ramirez L."/>
            <person name="Alfaro M."/>
            <person name="Sun H."/>
            <person name="Tritt A."/>
            <person name="Yoshinaga Y."/>
            <person name="Zwiers L.-H."/>
            <person name="Turgeon B."/>
            <person name="Goodwin S."/>
            <person name="Spatafora J."/>
            <person name="Crous P."/>
            <person name="Grigoriev I."/>
        </authorList>
    </citation>
    <scope>NUCLEOTIDE SEQUENCE</scope>
    <source>
        <strain evidence="11">CBS 122681</strain>
    </source>
</reference>
<evidence type="ECO:0000256" key="4">
    <source>
        <dbReference type="ARBA" id="ARBA00022801"/>
    </source>
</evidence>
<keyword evidence="4 6" id="KW-0378">Hydrolase</keyword>
<dbReference type="InterPro" id="IPR000322">
    <property type="entry name" value="Glyco_hydro_31_TIM"/>
</dbReference>
<feature type="domain" description="Glycoside hydrolase family 31 TIM barrel" evidence="8">
    <location>
        <begin position="276"/>
        <end position="687"/>
    </location>
</feature>
<name>A0A6A6T5B5_9PLEO</name>
<dbReference type="PANTHER" id="PTHR22762">
    <property type="entry name" value="ALPHA-GLUCOSIDASE"/>
    <property type="match status" value="1"/>
</dbReference>
<dbReference type="Pfam" id="PF13802">
    <property type="entry name" value="Gal_mutarotas_2"/>
    <property type="match status" value="1"/>
</dbReference>
<dbReference type="InterPro" id="IPR017853">
    <property type="entry name" value="GH"/>
</dbReference>
<dbReference type="Gene3D" id="3.20.20.80">
    <property type="entry name" value="Glycosidases"/>
    <property type="match status" value="2"/>
</dbReference>
<dbReference type="InterPro" id="IPR048395">
    <property type="entry name" value="Glyco_hydro_31_C"/>
</dbReference>
<evidence type="ECO:0000259" key="8">
    <source>
        <dbReference type="Pfam" id="PF01055"/>
    </source>
</evidence>
<keyword evidence="12" id="KW-1185">Reference proteome</keyword>
<evidence type="ECO:0000313" key="12">
    <source>
        <dbReference type="Proteomes" id="UP000799324"/>
    </source>
</evidence>
<accession>A0A6A6T5B5</accession>
<dbReference type="Gene3D" id="2.60.40.1180">
    <property type="entry name" value="Golgi alpha-mannosidase II"/>
    <property type="match status" value="2"/>
</dbReference>
<gene>
    <name evidence="11" type="ORF">K491DRAFT_436211</name>
</gene>
<dbReference type="GO" id="GO:0005975">
    <property type="term" value="P:carbohydrate metabolic process"/>
    <property type="evidence" value="ECO:0007669"/>
    <property type="project" value="InterPro"/>
</dbReference>
<evidence type="ECO:0000313" key="11">
    <source>
        <dbReference type="EMBL" id="KAF2655249.1"/>
    </source>
</evidence>
<dbReference type="EC" id="3.2.1.20" evidence="3"/>
<dbReference type="GO" id="GO:0004558">
    <property type="term" value="F:alpha-1,4-glucosidase activity"/>
    <property type="evidence" value="ECO:0007669"/>
    <property type="project" value="UniProtKB-EC"/>
</dbReference>
<dbReference type="OrthoDB" id="5839090at2759"/>
<keyword evidence="7" id="KW-0732">Signal</keyword>
<proteinExistence type="inferred from homology"/>
<evidence type="ECO:0000256" key="6">
    <source>
        <dbReference type="RuleBase" id="RU361185"/>
    </source>
</evidence>
<dbReference type="PANTHER" id="PTHR22762:SF95">
    <property type="entry name" value="ALPHA_BETA-GLUCOSIDASE AGDC-RELATED"/>
    <property type="match status" value="1"/>
</dbReference>
<dbReference type="InterPro" id="IPR011013">
    <property type="entry name" value="Gal_mutarotase_sf_dom"/>
</dbReference>
<evidence type="ECO:0000259" key="9">
    <source>
        <dbReference type="Pfam" id="PF13802"/>
    </source>
</evidence>
<dbReference type="SUPFAM" id="SSF74650">
    <property type="entry name" value="Galactose mutarotase-like"/>
    <property type="match status" value="1"/>
</dbReference>
<feature type="chain" id="PRO_5025487467" description="alpha-glucosidase" evidence="7">
    <location>
        <begin position="18"/>
        <end position="905"/>
    </location>
</feature>
<dbReference type="SUPFAM" id="SSF51011">
    <property type="entry name" value="Glycosyl hydrolase domain"/>
    <property type="match status" value="1"/>
</dbReference>
<dbReference type="InterPro" id="IPR025887">
    <property type="entry name" value="Glyco_hydro_31_N_dom"/>
</dbReference>
<dbReference type="Pfam" id="PF01055">
    <property type="entry name" value="Glyco_hydro_31_2nd"/>
    <property type="match status" value="1"/>
</dbReference>
<dbReference type="InterPro" id="IPR013780">
    <property type="entry name" value="Glyco_hydro_b"/>
</dbReference>
<feature type="domain" description="Glycoside hydrolase family 31 N-terminal" evidence="9">
    <location>
        <begin position="117"/>
        <end position="229"/>
    </location>
</feature>
<dbReference type="PROSITE" id="PS00129">
    <property type="entry name" value="GLYCOSYL_HYDROL_F31_1"/>
    <property type="match status" value="1"/>
</dbReference>
<evidence type="ECO:0000256" key="5">
    <source>
        <dbReference type="ARBA" id="ARBA00023295"/>
    </source>
</evidence>